<reference evidence="1 2" key="1">
    <citation type="submission" date="2016-08" db="EMBL/GenBank/DDBJ databases">
        <title>Genome sequencing of Paenibacillus sp. TI45-13ar, isolated from Korean traditional nuruk.</title>
        <authorList>
            <person name="Kim S.-J."/>
        </authorList>
    </citation>
    <scope>NUCLEOTIDE SEQUENCE [LARGE SCALE GENOMIC DNA]</scope>
    <source>
        <strain evidence="1 2">TI45-13ar</strain>
    </source>
</reference>
<comment type="caution">
    <text evidence="1">The sequence shown here is derived from an EMBL/GenBank/DDBJ whole genome shotgun (WGS) entry which is preliminary data.</text>
</comment>
<evidence type="ECO:0000313" key="1">
    <source>
        <dbReference type="EMBL" id="ODP28333.1"/>
    </source>
</evidence>
<dbReference type="Proteomes" id="UP000094578">
    <property type="component" value="Unassembled WGS sequence"/>
</dbReference>
<sequence>MKETVMVKHAVTGRELLNNNKHTFTYELSDLPAGGFRMTLMNVPEEIVQDILTLQNELNLFRFELPEDAPQIKHWYYVKEQGVQYQADQHQLIIEAASEIVYLPSEYLE</sequence>
<dbReference type="AlphaFoldDB" id="A0A1E3L3W4"/>
<name>A0A1E3L3W4_9BACL</name>
<dbReference type="EMBL" id="MDER01000039">
    <property type="protein sequence ID" value="ODP28333.1"/>
    <property type="molecule type" value="Genomic_DNA"/>
</dbReference>
<evidence type="ECO:0000313" key="2">
    <source>
        <dbReference type="Proteomes" id="UP000094578"/>
    </source>
</evidence>
<keyword evidence="2" id="KW-1185">Reference proteome</keyword>
<dbReference type="STRING" id="1886670.PTI45_02323"/>
<proteinExistence type="predicted"/>
<organism evidence="1 2">
    <name type="scientific">Paenibacillus nuruki</name>
    <dbReference type="NCBI Taxonomy" id="1886670"/>
    <lineage>
        <taxon>Bacteria</taxon>
        <taxon>Bacillati</taxon>
        <taxon>Bacillota</taxon>
        <taxon>Bacilli</taxon>
        <taxon>Bacillales</taxon>
        <taxon>Paenibacillaceae</taxon>
        <taxon>Paenibacillus</taxon>
    </lineage>
</organism>
<protein>
    <submittedName>
        <fullName evidence="1">Uncharacterized protein</fullName>
    </submittedName>
</protein>
<dbReference type="RefSeq" id="WP_069327740.1">
    <property type="nucleotide sequence ID" value="NZ_MDER01000039.1"/>
</dbReference>
<accession>A0A1E3L3W4</accession>
<gene>
    <name evidence="1" type="ORF">PTI45_02323</name>
</gene>